<dbReference type="KEGG" id="cst:CLOST_0361"/>
<dbReference type="InterPro" id="IPR043148">
    <property type="entry name" value="TagF_C"/>
</dbReference>
<dbReference type="STRING" id="1511.CLOST_0361"/>
<organism evidence="1 2">
    <name type="scientific">Acetoanaerobium sticklandii (strain ATCC 12662 / DSM 519 / JCM 1433 / CCUG 9281 / NCIMB 10654 / HF)</name>
    <name type="common">Clostridium sticklandii</name>
    <dbReference type="NCBI Taxonomy" id="499177"/>
    <lineage>
        <taxon>Bacteria</taxon>
        <taxon>Bacillati</taxon>
        <taxon>Bacillota</taxon>
        <taxon>Clostridia</taxon>
        <taxon>Peptostreptococcales</taxon>
        <taxon>Filifactoraceae</taxon>
        <taxon>Acetoanaerobium</taxon>
    </lineage>
</organism>
<evidence type="ECO:0000313" key="2">
    <source>
        <dbReference type="Proteomes" id="UP000007041"/>
    </source>
</evidence>
<dbReference type="Pfam" id="PF04464">
    <property type="entry name" value="Glyphos_transf"/>
    <property type="match status" value="1"/>
</dbReference>
<sequence length="395" mass="45875">MKKKIFIPVYGGGHCKLIISLYDSLIRKFDVTILALTLAEEYLSNHEIPYKTLKDYLEYIDLGDNIVQLGDQFIKENNIDYERIGLYNSSIYYGCNIRDYILKYGEDDIVDSYGKQNRLIFLPINTMEAILKIENPDAVLTTNSPRFERASILAAKNLGITNYSIEDLLGNSRVFSLKDTNTDYYGDYIFVLNNFVRENLINQGVKAKKIVVSGLPTFDNLKNHYTDIFNFKQRYGIDLNKKIITWASHVSEDEIYIFEELLKVFTLNNEYLLIIKPHPNEDYSYMEKMLAKIHTNSIRLIENCDIRDLINISELLLTQYSTCGLEALFMQTPVIVLNPFDKKYDTDYSSLNIASKCQDLSKILINIEEKKQYHLNFEVINNSINNMINFIDNTI</sequence>
<dbReference type="EMBL" id="FP565809">
    <property type="protein sequence ID" value="CBH20491.1"/>
    <property type="molecule type" value="Genomic_DNA"/>
</dbReference>
<evidence type="ECO:0000313" key="1">
    <source>
        <dbReference type="EMBL" id="CBH20491.1"/>
    </source>
</evidence>
<dbReference type="HOGENOM" id="CLU_686544_0_0_9"/>
<dbReference type="GO" id="GO:0016020">
    <property type="term" value="C:membrane"/>
    <property type="evidence" value="ECO:0007669"/>
    <property type="project" value="InterPro"/>
</dbReference>
<evidence type="ECO:0008006" key="3">
    <source>
        <dbReference type="Google" id="ProtNLM"/>
    </source>
</evidence>
<proteinExistence type="predicted"/>
<dbReference type="GO" id="GO:0047355">
    <property type="term" value="F:CDP-glycerol glycerophosphotransferase activity"/>
    <property type="evidence" value="ECO:0007669"/>
    <property type="project" value="InterPro"/>
</dbReference>
<accession>E3PV11</accession>
<protein>
    <recommendedName>
        <fullName evidence="3">UDP-N-acetylglucosamine 2-epimerase domain-containing protein</fullName>
    </recommendedName>
</protein>
<dbReference type="RefSeq" id="WP_013360584.1">
    <property type="nucleotide sequence ID" value="NC_014614.1"/>
</dbReference>
<name>E3PV11_ACESD</name>
<dbReference type="InterPro" id="IPR007554">
    <property type="entry name" value="Glycerophosphate_synth"/>
</dbReference>
<reference evidence="2" key="1">
    <citation type="journal article" date="2010" name="BMC Genomics">
        <title>Clostridium sticklandii, a specialist in amino acid degradation:revisiting its metabolism through its genome sequence.</title>
        <authorList>
            <person name="Fonknechten N."/>
            <person name="Chaussonnerie S."/>
            <person name="Tricot S."/>
            <person name="Lajus A."/>
            <person name="Andreesen J.R."/>
            <person name="Perchat N."/>
            <person name="Pelletier E."/>
            <person name="Gouyvenoux M."/>
            <person name="Barbe V."/>
            <person name="Salanoubat M."/>
            <person name="Le Paslier D."/>
            <person name="Weissenbach J."/>
            <person name="Cohen G.N."/>
            <person name="Kreimeyer A."/>
        </authorList>
    </citation>
    <scope>NUCLEOTIDE SEQUENCE [LARGE SCALE GENOMIC DNA]</scope>
    <source>
        <strain evidence="2">ATCC 12662 / DSM 519 / JCM 1433 / CCUG 9281 / NCIMB 10654 / HF</strain>
    </source>
</reference>
<dbReference type="GeneID" id="35558445"/>
<dbReference type="Proteomes" id="UP000007041">
    <property type="component" value="Chromosome"/>
</dbReference>
<keyword evidence="2" id="KW-1185">Reference proteome</keyword>
<dbReference type="BioCyc" id="CSTI499177:GJE9-371-MONOMER"/>
<dbReference type="Gene3D" id="3.40.50.12580">
    <property type="match status" value="1"/>
</dbReference>
<dbReference type="AlphaFoldDB" id="E3PV11"/>
<dbReference type="SUPFAM" id="SSF53756">
    <property type="entry name" value="UDP-Glycosyltransferase/glycogen phosphorylase"/>
    <property type="match status" value="1"/>
</dbReference>
<gene>
    <name evidence="1" type="ordered locus">CLOST_0361</name>
</gene>
<dbReference type="eggNOG" id="COG0381">
    <property type="taxonomic scope" value="Bacteria"/>
</dbReference>